<evidence type="ECO:0000313" key="1">
    <source>
        <dbReference type="EMBL" id="MBB2968311.1"/>
    </source>
</evidence>
<dbReference type="EMBL" id="JACHVP010000003">
    <property type="protein sequence ID" value="MBB2968311.1"/>
    <property type="molecule type" value="Genomic_DNA"/>
</dbReference>
<name>A0A7W4UZ69_LEIAQ</name>
<reference evidence="1 2" key="1">
    <citation type="submission" date="2020-08" db="EMBL/GenBank/DDBJ databases">
        <title>Sequencing the genomes of 1000 actinobacteria strains.</title>
        <authorList>
            <person name="Klenk H.-P."/>
        </authorList>
    </citation>
    <scope>NUCLEOTIDE SEQUENCE [LARGE SCALE GENOMIC DNA]</scope>
    <source>
        <strain evidence="1 2">DSM 20146</strain>
    </source>
</reference>
<comment type="caution">
    <text evidence="1">The sequence shown here is derived from an EMBL/GenBank/DDBJ whole genome shotgun (WGS) entry which is preliminary data.</text>
</comment>
<evidence type="ECO:0008006" key="3">
    <source>
        <dbReference type="Google" id="ProtNLM"/>
    </source>
</evidence>
<sequence length="177" mass="19528">MNASLDSLKDELARRGLIPSPEIEDSFVYGPVRFAAIDGDVMVNVDPEIEDRGSLEADPLADRVEHFLSLSSTAWREILEAAVSEIEESVGPASVAEEADLRDDLALKSVVVFVDAVLLSFDAPRQFPDSVIRVLLDEHLAYDDVEIDERDDDDVETLTFGSLDELLDHLSTDRPEG</sequence>
<protein>
    <recommendedName>
        <fullName evidence="3">Cytochrome C5</fullName>
    </recommendedName>
</protein>
<proteinExistence type="predicted"/>
<dbReference type="RefSeq" id="WP_021764208.1">
    <property type="nucleotide sequence ID" value="NZ_JACHVP010000003.1"/>
</dbReference>
<evidence type="ECO:0000313" key="2">
    <source>
        <dbReference type="Proteomes" id="UP000538196"/>
    </source>
</evidence>
<dbReference type="AlphaFoldDB" id="A0A7W4UZ69"/>
<dbReference type="Proteomes" id="UP000538196">
    <property type="component" value="Unassembled WGS sequence"/>
</dbReference>
<gene>
    <name evidence="1" type="ORF">FHX33_003081</name>
</gene>
<organism evidence="1 2">
    <name type="scientific">Leifsonia aquatica</name>
    <name type="common">Corynebacterium aquaticum</name>
    <dbReference type="NCBI Taxonomy" id="144185"/>
    <lineage>
        <taxon>Bacteria</taxon>
        <taxon>Bacillati</taxon>
        <taxon>Actinomycetota</taxon>
        <taxon>Actinomycetes</taxon>
        <taxon>Micrococcales</taxon>
        <taxon>Microbacteriaceae</taxon>
        <taxon>Leifsonia</taxon>
    </lineage>
</organism>
<keyword evidence="2" id="KW-1185">Reference proteome</keyword>
<accession>A0A7W4UZ69</accession>